<feature type="domain" description="Peptidase M20 dimerisation" evidence="9">
    <location>
        <begin position="218"/>
        <end position="315"/>
    </location>
</feature>
<evidence type="ECO:0000256" key="3">
    <source>
        <dbReference type="ARBA" id="ARBA00009692"/>
    </source>
</evidence>
<comment type="similarity">
    <text evidence="3">Belongs to the peptidase M20B family.</text>
</comment>
<dbReference type="GO" id="GO:0006508">
    <property type="term" value="P:proteolysis"/>
    <property type="evidence" value="ECO:0007669"/>
    <property type="project" value="UniProtKB-KW"/>
</dbReference>
<keyword evidence="4" id="KW-0645">Protease</keyword>
<evidence type="ECO:0000259" key="9">
    <source>
        <dbReference type="Pfam" id="PF07687"/>
    </source>
</evidence>
<name>A0A8J8NB13_HALGN</name>
<proteinExistence type="inferred from homology"/>
<dbReference type="OrthoDB" id="25978at2759"/>
<comment type="caution">
    <text evidence="10">The sequence shown here is derived from an EMBL/GenBank/DDBJ whole genome shotgun (WGS) entry which is preliminary data.</text>
</comment>
<dbReference type="SUPFAM" id="SSF55031">
    <property type="entry name" value="Bacterial exopeptidase dimerisation domain"/>
    <property type="match status" value="1"/>
</dbReference>
<dbReference type="GO" id="GO:0008270">
    <property type="term" value="F:zinc ion binding"/>
    <property type="evidence" value="ECO:0007669"/>
    <property type="project" value="InterPro"/>
</dbReference>
<dbReference type="PROSITE" id="PS00759">
    <property type="entry name" value="ARGE_DAPE_CPG2_2"/>
    <property type="match status" value="1"/>
</dbReference>
<evidence type="ECO:0000256" key="1">
    <source>
        <dbReference type="ARBA" id="ARBA00001947"/>
    </source>
</evidence>
<evidence type="ECO:0000256" key="6">
    <source>
        <dbReference type="ARBA" id="ARBA00022801"/>
    </source>
</evidence>
<dbReference type="PIRSF" id="PIRSF037215">
    <property type="entry name" value="Peptidase_M20B"/>
    <property type="match status" value="1"/>
</dbReference>
<keyword evidence="7" id="KW-0862">Zinc</keyword>
<sequence>MSAIEFNPLWKEKLLNRFLTYVKIYSTSDAESETTPSTERQWNIANYIAEELKTIGLEEVSIDENGYIMGYVPSNLDNNDQPTIGFISHYDTSPDFSGENVRPQVWENYDGSDLVLNQTTGFTLSPSKFESLKKYVGQTLITTDGNTLLGADDKAGCAEIVTAAEYLIAHTEIKHGRIAVGFTPDEEIGRGAHKFDVAKFGAEFAYTMDGGEVGELEYENFNAAGAVVKIHGLSVHPGYAYGKMVNAALLASEFAQMLPANETPATTKGFDGFYHLMDLSADISEAKLQYIIRDHDAEKFEDRKKFMEEKIAEFNQKHGEGTAEIEIKEQYRNMKQQFEGKMYIIDRAAAAMKEAGIEPKIKAIRGGTDGAQLSYMGLPCPNIFAGGINFHGPYEYVALESMQKAMEVILNIVKAQNIGILNWNQLCQSSEL</sequence>
<dbReference type="Pfam" id="PF01546">
    <property type="entry name" value="Peptidase_M20"/>
    <property type="match status" value="1"/>
</dbReference>
<keyword evidence="11" id="KW-1185">Reference proteome</keyword>
<keyword evidence="6" id="KW-0378">Hydrolase</keyword>
<evidence type="ECO:0000256" key="5">
    <source>
        <dbReference type="ARBA" id="ARBA00022723"/>
    </source>
</evidence>
<dbReference type="GO" id="GO:0006518">
    <property type="term" value="P:peptide metabolic process"/>
    <property type="evidence" value="ECO:0007669"/>
    <property type="project" value="InterPro"/>
</dbReference>
<evidence type="ECO:0000256" key="2">
    <source>
        <dbReference type="ARBA" id="ARBA00006247"/>
    </source>
</evidence>
<dbReference type="InterPro" id="IPR011650">
    <property type="entry name" value="Peptidase_M20_dimer"/>
</dbReference>
<organism evidence="10 11">
    <name type="scientific">Halteria grandinella</name>
    <dbReference type="NCBI Taxonomy" id="5974"/>
    <lineage>
        <taxon>Eukaryota</taxon>
        <taxon>Sar</taxon>
        <taxon>Alveolata</taxon>
        <taxon>Ciliophora</taxon>
        <taxon>Intramacronucleata</taxon>
        <taxon>Spirotrichea</taxon>
        <taxon>Stichotrichia</taxon>
        <taxon>Sporadotrichida</taxon>
        <taxon>Halteriidae</taxon>
        <taxon>Halteria</taxon>
    </lineage>
</organism>
<comment type="similarity">
    <text evidence="2">Belongs to the peptidase M20A family.</text>
</comment>
<evidence type="ECO:0000256" key="7">
    <source>
        <dbReference type="ARBA" id="ARBA00022833"/>
    </source>
</evidence>
<reference evidence="10" key="1">
    <citation type="submission" date="2019-06" db="EMBL/GenBank/DDBJ databases">
        <authorList>
            <person name="Zheng W."/>
        </authorList>
    </citation>
    <scope>NUCLEOTIDE SEQUENCE</scope>
    <source>
        <strain evidence="10">QDHG01</strain>
    </source>
</reference>
<dbReference type="CDD" id="cd03892">
    <property type="entry name" value="M20_peptT"/>
    <property type="match status" value="1"/>
</dbReference>
<dbReference type="InterPro" id="IPR002933">
    <property type="entry name" value="Peptidase_M20"/>
</dbReference>
<evidence type="ECO:0000256" key="4">
    <source>
        <dbReference type="ARBA" id="ARBA00022670"/>
    </source>
</evidence>
<gene>
    <name evidence="10" type="ORF">FGO68_gene13146</name>
</gene>
<dbReference type="Gene3D" id="3.40.630.10">
    <property type="entry name" value="Zn peptidases"/>
    <property type="match status" value="1"/>
</dbReference>
<keyword evidence="5" id="KW-0479">Metal-binding</keyword>
<dbReference type="PROSITE" id="PS00758">
    <property type="entry name" value="ARGE_DAPE_CPG2_1"/>
    <property type="match status" value="1"/>
</dbReference>
<accession>A0A8J8NB13</accession>
<evidence type="ECO:0000313" key="10">
    <source>
        <dbReference type="EMBL" id="TNV71656.1"/>
    </source>
</evidence>
<dbReference type="NCBIfam" id="NF009920">
    <property type="entry name" value="PRK13381.1"/>
    <property type="match status" value="1"/>
</dbReference>
<dbReference type="InterPro" id="IPR010161">
    <property type="entry name" value="Peptidase_M20B"/>
</dbReference>
<dbReference type="AlphaFoldDB" id="A0A8J8NB13"/>
<keyword evidence="8" id="KW-0482">Metalloprotease</keyword>
<comment type="cofactor">
    <cofactor evidence="1">
        <name>Zn(2+)</name>
        <dbReference type="ChEBI" id="CHEBI:29105"/>
    </cofactor>
</comment>
<dbReference type="PANTHER" id="PTHR42994">
    <property type="entry name" value="PEPTIDASE T"/>
    <property type="match status" value="1"/>
</dbReference>
<dbReference type="NCBIfam" id="TIGR01882">
    <property type="entry name" value="peptidase-T"/>
    <property type="match status" value="1"/>
</dbReference>
<evidence type="ECO:0000256" key="8">
    <source>
        <dbReference type="ARBA" id="ARBA00023049"/>
    </source>
</evidence>
<dbReference type="InterPro" id="IPR001261">
    <property type="entry name" value="ArgE/DapE_CS"/>
</dbReference>
<dbReference type="HAMAP" id="MF_00550">
    <property type="entry name" value="Aminopeptidase_M20"/>
    <property type="match status" value="1"/>
</dbReference>
<dbReference type="NCBIfam" id="NF003976">
    <property type="entry name" value="PRK05469.1"/>
    <property type="match status" value="1"/>
</dbReference>
<evidence type="ECO:0000313" key="11">
    <source>
        <dbReference type="Proteomes" id="UP000785679"/>
    </source>
</evidence>
<dbReference type="Gene3D" id="3.30.70.360">
    <property type="match status" value="1"/>
</dbReference>
<dbReference type="SUPFAM" id="SSF53187">
    <property type="entry name" value="Zn-dependent exopeptidases"/>
    <property type="match status" value="1"/>
</dbReference>
<dbReference type="GO" id="GO:0045148">
    <property type="term" value="F:tripeptide aminopeptidase activity"/>
    <property type="evidence" value="ECO:0007669"/>
    <property type="project" value="InterPro"/>
</dbReference>
<dbReference type="GO" id="GO:0008237">
    <property type="term" value="F:metallopeptidase activity"/>
    <property type="evidence" value="ECO:0007669"/>
    <property type="project" value="UniProtKB-KW"/>
</dbReference>
<protein>
    <recommendedName>
        <fullName evidence="9">Peptidase M20 dimerisation domain-containing protein</fullName>
    </recommendedName>
</protein>
<dbReference type="EMBL" id="RRYP01029741">
    <property type="protein sequence ID" value="TNV71656.1"/>
    <property type="molecule type" value="Genomic_DNA"/>
</dbReference>
<dbReference type="Proteomes" id="UP000785679">
    <property type="component" value="Unassembled WGS sequence"/>
</dbReference>
<dbReference type="PANTHER" id="PTHR42994:SF1">
    <property type="entry name" value="PEPTIDASE T"/>
    <property type="match status" value="1"/>
</dbReference>
<dbReference type="Pfam" id="PF07687">
    <property type="entry name" value="M20_dimer"/>
    <property type="match status" value="1"/>
</dbReference>
<dbReference type="InterPro" id="IPR036264">
    <property type="entry name" value="Bact_exopeptidase_dim_dom"/>
</dbReference>